<dbReference type="PANTHER" id="PTHR16223">
    <property type="entry name" value="TRANSCRIPTION FACTOR BHLH83-RELATED"/>
    <property type="match status" value="1"/>
</dbReference>
<protein>
    <recommendedName>
        <fullName evidence="8">BHLH domain-containing protein</fullName>
    </recommendedName>
</protein>
<dbReference type="GO" id="GO:0005634">
    <property type="term" value="C:nucleus"/>
    <property type="evidence" value="ECO:0007669"/>
    <property type="project" value="UniProtKB-SubCell"/>
</dbReference>
<dbReference type="PANTHER" id="PTHR16223:SF284">
    <property type="entry name" value="BHLH DOMAIN-CONTAINING PROTEIN"/>
    <property type="match status" value="1"/>
</dbReference>
<dbReference type="InterPro" id="IPR011598">
    <property type="entry name" value="bHLH_dom"/>
</dbReference>
<evidence type="ECO:0000256" key="2">
    <source>
        <dbReference type="ARBA" id="ARBA00005510"/>
    </source>
</evidence>
<evidence type="ECO:0000256" key="3">
    <source>
        <dbReference type="ARBA" id="ARBA00023015"/>
    </source>
</evidence>
<dbReference type="GO" id="GO:0000981">
    <property type="term" value="F:DNA-binding transcription factor activity, RNA polymerase II-specific"/>
    <property type="evidence" value="ECO:0007669"/>
    <property type="project" value="TreeGrafter"/>
</dbReference>
<dbReference type="Pfam" id="PF00010">
    <property type="entry name" value="HLH"/>
    <property type="match status" value="1"/>
</dbReference>
<feature type="compositionally biased region" description="Polar residues" evidence="7">
    <location>
        <begin position="176"/>
        <end position="193"/>
    </location>
</feature>
<dbReference type="InterPro" id="IPR045843">
    <property type="entry name" value="IND-like"/>
</dbReference>
<evidence type="ECO:0000256" key="6">
    <source>
        <dbReference type="ARBA" id="ARBA00023242"/>
    </source>
</evidence>
<feature type="domain" description="BHLH" evidence="8">
    <location>
        <begin position="211"/>
        <end position="260"/>
    </location>
</feature>
<comment type="similarity">
    <text evidence="2">Belongs to the bHLH protein family.</text>
</comment>
<dbReference type="PROSITE" id="PS50888">
    <property type="entry name" value="BHLH"/>
    <property type="match status" value="1"/>
</dbReference>
<evidence type="ECO:0000256" key="5">
    <source>
        <dbReference type="ARBA" id="ARBA00023163"/>
    </source>
</evidence>
<keyword evidence="4" id="KW-0238">DNA-binding</keyword>
<dbReference type="GO" id="GO:0000978">
    <property type="term" value="F:RNA polymerase II cis-regulatory region sequence-specific DNA binding"/>
    <property type="evidence" value="ECO:0007669"/>
    <property type="project" value="TreeGrafter"/>
</dbReference>
<evidence type="ECO:0000256" key="7">
    <source>
        <dbReference type="SAM" id="MobiDB-lite"/>
    </source>
</evidence>
<feature type="region of interest" description="Disordered" evidence="7">
    <location>
        <begin position="131"/>
        <end position="218"/>
    </location>
</feature>
<keyword evidence="6" id="KW-0539">Nucleus</keyword>
<dbReference type="Proteomes" id="UP001231189">
    <property type="component" value="Unassembled WGS sequence"/>
</dbReference>
<evidence type="ECO:0000259" key="8">
    <source>
        <dbReference type="PROSITE" id="PS50888"/>
    </source>
</evidence>
<evidence type="ECO:0000256" key="4">
    <source>
        <dbReference type="ARBA" id="ARBA00023125"/>
    </source>
</evidence>
<dbReference type="InterPro" id="IPR036638">
    <property type="entry name" value="HLH_DNA-bd_sf"/>
</dbReference>
<name>A0AAD8RHY3_LOLMU</name>
<comment type="caution">
    <text evidence="9">The sequence shown here is derived from an EMBL/GenBank/DDBJ whole genome shotgun (WGS) entry which is preliminary data.</text>
</comment>
<gene>
    <name evidence="9" type="ORF">QYE76_000518</name>
</gene>
<dbReference type="EMBL" id="JAUUTY010000005">
    <property type="protein sequence ID" value="KAK1626203.1"/>
    <property type="molecule type" value="Genomic_DNA"/>
</dbReference>
<keyword evidence="5" id="KW-0804">Transcription</keyword>
<dbReference type="AlphaFoldDB" id="A0AAD8RHY3"/>
<dbReference type="GO" id="GO:0046983">
    <property type="term" value="F:protein dimerization activity"/>
    <property type="evidence" value="ECO:0007669"/>
    <property type="project" value="InterPro"/>
</dbReference>
<evidence type="ECO:0000313" key="9">
    <source>
        <dbReference type="EMBL" id="KAK1626203.1"/>
    </source>
</evidence>
<proteinExistence type="inferred from homology"/>
<keyword evidence="3" id="KW-0805">Transcription regulation</keyword>
<dbReference type="SMART" id="SM00353">
    <property type="entry name" value="HLH"/>
    <property type="match status" value="1"/>
</dbReference>
<dbReference type="CDD" id="cd11454">
    <property type="entry name" value="bHLH_AtIND_like"/>
    <property type="match status" value="1"/>
</dbReference>
<sequence length="291" mass="31706">MEAGGLISEDGWTMFDLPPQGEESDIMAQLLGTFPSHAEEGHQDLPWYQPSQQSYYECNPNTSACSDSNTSSLGVPSECMGYYLGDSGETLGISSCIASDGLNLVQEQDATEFLNMIPDISHDLYGNGESSCEDLDSVGGANKRKHSTKEEINGQAKGRKCARKAEPKRAKKAKQTEGSCCTSDNDSNASQESAEAGDVSPKGKARAGRGAATDPQSLYARKRRERINERLKTLQTLVPNGTKVDMSTMLEEAVQYVKFLQLQIKVLSSDEMWMYAPIAYNGMNIGLDLNM</sequence>
<organism evidence="9 10">
    <name type="scientific">Lolium multiflorum</name>
    <name type="common">Italian ryegrass</name>
    <name type="synonym">Lolium perenne subsp. multiflorum</name>
    <dbReference type="NCBI Taxonomy" id="4521"/>
    <lineage>
        <taxon>Eukaryota</taxon>
        <taxon>Viridiplantae</taxon>
        <taxon>Streptophyta</taxon>
        <taxon>Embryophyta</taxon>
        <taxon>Tracheophyta</taxon>
        <taxon>Spermatophyta</taxon>
        <taxon>Magnoliopsida</taxon>
        <taxon>Liliopsida</taxon>
        <taxon>Poales</taxon>
        <taxon>Poaceae</taxon>
        <taxon>BOP clade</taxon>
        <taxon>Pooideae</taxon>
        <taxon>Poodae</taxon>
        <taxon>Poeae</taxon>
        <taxon>Poeae Chloroplast Group 2 (Poeae type)</taxon>
        <taxon>Loliodinae</taxon>
        <taxon>Loliinae</taxon>
        <taxon>Lolium</taxon>
    </lineage>
</organism>
<dbReference type="SUPFAM" id="SSF47459">
    <property type="entry name" value="HLH, helix-loop-helix DNA-binding domain"/>
    <property type="match status" value="1"/>
</dbReference>
<accession>A0AAD8RHY3</accession>
<dbReference type="FunFam" id="4.10.280.10:FF:000022">
    <property type="entry name" value="Basic helix-loop-helix transcription factor"/>
    <property type="match status" value="1"/>
</dbReference>
<dbReference type="Gene3D" id="4.10.280.10">
    <property type="entry name" value="Helix-loop-helix DNA-binding domain"/>
    <property type="match status" value="1"/>
</dbReference>
<evidence type="ECO:0000313" key="10">
    <source>
        <dbReference type="Proteomes" id="UP001231189"/>
    </source>
</evidence>
<evidence type="ECO:0000256" key="1">
    <source>
        <dbReference type="ARBA" id="ARBA00004123"/>
    </source>
</evidence>
<reference evidence="9" key="1">
    <citation type="submission" date="2023-07" db="EMBL/GenBank/DDBJ databases">
        <title>A chromosome-level genome assembly of Lolium multiflorum.</title>
        <authorList>
            <person name="Chen Y."/>
            <person name="Copetti D."/>
            <person name="Kolliker R."/>
            <person name="Studer B."/>
        </authorList>
    </citation>
    <scope>NUCLEOTIDE SEQUENCE</scope>
    <source>
        <strain evidence="9">02402/16</strain>
        <tissue evidence="9">Leaf</tissue>
    </source>
</reference>
<comment type="subcellular location">
    <subcellularLocation>
        <location evidence="1">Nucleus</location>
    </subcellularLocation>
</comment>
<keyword evidence="10" id="KW-1185">Reference proteome</keyword>